<name>A0A9P8UJF7_9PEZI</name>
<evidence type="ECO:0008006" key="4">
    <source>
        <dbReference type="Google" id="ProtNLM"/>
    </source>
</evidence>
<protein>
    <recommendedName>
        <fullName evidence="4">Secreted protein</fullName>
    </recommendedName>
</protein>
<proteinExistence type="predicted"/>
<dbReference type="RefSeq" id="XP_045957584.1">
    <property type="nucleotide sequence ID" value="XM_046103087.1"/>
</dbReference>
<keyword evidence="3" id="KW-1185">Reference proteome</keyword>
<reference evidence="2" key="1">
    <citation type="journal article" date="2021" name="Nat. Commun.">
        <title>Genetic determinants of endophytism in the Arabidopsis root mycobiome.</title>
        <authorList>
            <person name="Mesny F."/>
            <person name="Miyauchi S."/>
            <person name="Thiergart T."/>
            <person name="Pickel B."/>
            <person name="Atanasova L."/>
            <person name="Karlsson M."/>
            <person name="Huettel B."/>
            <person name="Barry K.W."/>
            <person name="Haridas S."/>
            <person name="Chen C."/>
            <person name="Bauer D."/>
            <person name="Andreopoulos W."/>
            <person name="Pangilinan J."/>
            <person name="LaButti K."/>
            <person name="Riley R."/>
            <person name="Lipzen A."/>
            <person name="Clum A."/>
            <person name="Drula E."/>
            <person name="Henrissat B."/>
            <person name="Kohler A."/>
            <person name="Grigoriev I.V."/>
            <person name="Martin F.M."/>
            <person name="Hacquard S."/>
        </authorList>
    </citation>
    <scope>NUCLEOTIDE SEQUENCE</scope>
    <source>
        <strain evidence="2">MPI-SDFR-AT-0073</strain>
    </source>
</reference>
<feature type="signal peptide" evidence="1">
    <location>
        <begin position="1"/>
        <end position="17"/>
    </location>
</feature>
<dbReference type="EMBL" id="JAGPXC010000005">
    <property type="protein sequence ID" value="KAH6653307.1"/>
    <property type="molecule type" value="Genomic_DNA"/>
</dbReference>
<dbReference type="GeneID" id="70131979"/>
<keyword evidence="1" id="KW-0732">Signal</keyword>
<dbReference type="Proteomes" id="UP000758603">
    <property type="component" value="Unassembled WGS sequence"/>
</dbReference>
<dbReference type="AlphaFoldDB" id="A0A9P8UJF7"/>
<gene>
    <name evidence="2" type="ORF">BKA67DRAFT_569141</name>
</gene>
<organism evidence="2 3">
    <name type="scientific">Truncatella angustata</name>
    <dbReference type="NCBI Taxonomy" id="152316"/>
    <lineage>
        <taxon>Eukaryota</taxon>
        <taxon>Fungi</taxon>
        <taxon>Dikarya</taxon>
        <taxon>Ascomycota</taxon>
        <taxon>Pezizomycotina</taxon>
        <taxon>Sordariomycetes</taxon>
        <taxon>Xylariomycetidae</taxon>
        <taxon>Amphisphaeriales</taxon>
        <taxon>Sporocadaceae</taxon>
        <taxon>Truncatella</taxon>
    </lineage>
</organism>
<accession>A0A9P8UJF7</accession>
<feature type="chain" id="PRO_5040201317" description="Secreted protein" evidence="1">
    <location>
        <begin position="18"/>
        <end position="91"/>
    </location>
</feature>
<comment type="caution">
    <text evidence="2">The sequence shown here is derived from an EMBL/GenBank/DDBJ whole genome shotgun (WGS) entry which is preliminary data.</text>
</comment>
<sequence>MSWWRSLLSLYLGAAIGTSLLSELRVVVFQTCCCCTESAFSKDYGAVKGHFLRVYLFSNEVGASANDCKFKETHASTWSESIVAEWVGKWM</sequence>
<evidence type="ECO:0000256" key="1">
    <source>
        <dbReference type="SAM" id="SignalP"/>
    </source>
</evidence>
<evidence type="ECO:0000313" key="2">
    <source>
        <dbReference type="EMBL" id="KAH6653307.1"/>
    </source>
</evidence>
<evidence type="ECO:0000313" key="3">
    <source>
        <dbReference type="Proteomes" id="UP000758603"/>
    </source>
</evidence>